<evidence type="ECO:0000313" key="1">
    <source>
        <dbReference type="EMBL" id="TFE36875.1"/>
    </source>
</evidence>
<organism evidence="1 2">
    <name type="scientific">Paraburkholderia dipogonis</name>
    <dbReference type="NCBI Taxonomy" id="1211383"/>
    <lineage>
        <taxon>Bacteria</taxon>
        <taxon>Pseudomonadati</taxon>
        <taxon>Pseudomonadota</taxon>
        <taxon>Betaproteobacteria</taxon>
        <taxon>Burkholderiales</taxon>
        <taxon>Burkholderiaceae</taxon>
        <taxon>Paraburkholderia</taxon>
    </lineage>
</organism>
<sequence length="388" mass="43451">MGQSTTFASLLHRDPYGSSMQRDGEREFVPWKIARPYRNSEMSITIELPQEIFTVCEKHIVSFDVFKVSAFRYPSGVAALRIRNDRGEIIALPFQGQQIWRAGFDGHDLTMKSMFAEPVATRSYLENYGAFYLHCGLTAVGPPGPEDSHGLHGELPNAPFQRAWLEVDDSGVSLRGSYEYAMAFAAHYKATTRAMLRRGSALIDVGIRVKNLRRAPMELMYLGHANFRPVDNGELDYSASYDADSVRVRRSIPTHINPPPGYAELLQRLADEPKIHHKLSPAQAYDPEVVFQIEFQAGKNGKAYSRQIHPDGGMDYIEFDPVVFPNSLRWICRTPDQDALGMALPSTSGGGGRRAEMQGGRFISLNGGGCWEANVRLGRLRHNEWPMA</sequence>
<proteinExistence type="predicted"/>
<dbReference type="EMBL" id="SNVI01000008">
    <property type="protein sequence ID" value="TFE36875.1"/>
    <property type="molecule type" value="Genomic_DNA"/>
</dbReference>
<evidence type="ECO:0000313" key="2">
    <source>
        <dbReference type="Proteomes" id="UP000297385"/>
    </source>
</evidence>
<dbReference type="Proteomes" id="UP000297385">
    <property type="component" value="Unassembled WGS sequence"/>
</dbReference>
<dbReference type="InterPro" id="IPR014718">
    <property type="entry name" value="GH-type_carb-bd"/>
</dbReference>
<dbReference type="InterPro" id="IPR027839">
    <property type="entry name" value="DUF4432"/>
</dbReference>
<reference evidence="1 2" key="1">
    <citation type="submission" date="2019-03" db="EMBL/GenBank/DDBJ databases">
        <title>Complete Genome Sequence of Paraburkholderia dipogonis ICMP 19430T, a Nitrogen-fixing Symbiont of the South African Invasive Legume Dipogon lignosus in New Zealand.</title>
        <authorList>
            <person name="De Meyer S.E."/>
        </authorList>
    </citation>
    <scope>NUCLEOTIDE SEQUENCE [LARGE SCALE GENOMIC DNA]</scope>
    <source>
        <strain evidence="1 2">ICMP 19430</strain>
    </source>
</reference>
<dbReference type="Gene3D" id="2.70.98.10">
    <property type="match status" value="1"/>
</dbReference>
<gene>
    <name evidence="1" type="ORF">E2553_45405</name>
</gene>
<dbReference type="AlphaFoldDB" id="A0A4Y8MHH9"/>
<name>A0A4Y8MHH9_9BURK</name>
<accession>A0A4Y8MHH9</accession>
<protein>
    <submittedName>
        <fullName evidence="1">DUF4432 family protein</fullName>
    </submittedName>
</protein>
<dbReference type="GO" id="GO:0030246">
    <property type="term" value="F:carbohydrate binding"/>
    <property type="evidence" value="ECO:0007669"/>
    <property type="project" value="InterPro"/>
</dbReference>
<dbReference type="Pfam" id="PF14486">
    <property type="entry name" value="DUF4432"/>
    <property type="match status" value="1"/>
</dbReference>
<comment type="caution">
    <text evidence="1">The sequence shown here is derived from an EMBL/GenBank/DDBJ whole genome shotgun (WGS) entry which is preliminary data.</text>
</comment>